<dbReference type="AlphaFoldDB" id="A0A6B2H9Q3"/>
<comment type="similarity">
    <text evidence="2 6">Belongs to the FKBP-type PPIase family.</text>
</comment>
<dbReference type="Gene3D" id="3.10.50.40">
    <property type="match status" value="1"/>
</dbReference>
<evidence type="ECO:0000256" key="2">
    <source>
        <dbReference type="ARBA" id="ARBA00006577"/>
    </source>
</evidence>
<evidence type="ECO:0000256" key="3">
    <source>
        <dbReference type="ARBA" id="ARBA00023110"/>
    </source>
</evidence>
<comment type="caution">
    <text evidence="8">The sequence shown here is derived from an EMBL/GenBank/DDBJ whole genome shotgun (WGS) entry which is preliminary data.</text>
</comment>
<proteinExistence type="inferred from homology"/>
<dbReference type="PROSITE" id="PS51257">
    <property type="entry name" value="PROKAR_LIPOPROTEIN"/>
    <property type="match status" value="1"/>
</dbReference>
<evidence type="ECO:0000313" key="8">
    <source>
        <dbReference type="EMBL" id="NDK56054.1"/>
    </source>
</evidence>
<protein>
    <recommendedName>
        <fullName evidence="6">Peptidyl-prolyl cis-trans isomerase</fullName>
        <ecNumber evidence="6">5.2.1.8</ecNumber>
    </recommendedName>
</protein>
<dbReference type="PANTHER" id="PTHR43811:SF19">
    <property type="entry name" value="39 KDA FK506-BINDING NUCLEAR PROTEIN"/>
    <property type="match status" value="1"/>
</dbReference>
<evidence type="ECO:0000256" key="4">
    <source>
        <dbReference type="ARBA" id="ARBA00023235"/>
    </source>
</evidence>
<dbReference type="EMBL" id="JAAEAA010000010">
    <property type="protein sequence ID" value="NDK56054.1"/>
    <property type="molecule type" value="Genomic_DNA"/>
</dbReference>
<dbReference type="PANTHER" id="PTHR43811">
    <property type="entry name" value="FKBP-TYPE PEPTIDYL-PROLYL CIS-TRANS ISOMERASE FKPA"/>
    <property type="match status" value="1"/>
</dbReference>
<sequence length="180" mass="20355">MTLQALKNQFLKGSSLLQLLFLAVAVFTFSSCEKDNTDMFFFDAEAQKVKDEAIIRQYFRDNDVDTTVVERTASGLYFLEVTEGEGEQVELGDTVSVHYIGRFTNNSKFDSSYDRGKLFTFVVEEEQVIDGWLEGVQKMRVGGEAFLYIPSHLAYGRYGSQPSVPPNTVLVFDIEVKAKK</sequence>
<dbReference type="Proteomes" id="UP000478546">
    <property type="component" value="Unassembled WGS sequence"/>
</dbReference>
<dbReference type="PROSITE" id="PS50059">
    <property type="entry name" value="FKBP_PPIASE"/>
    <property type="match status" value="1"/>
</dbReference>
<dbReference type="InterPro" id="IPR046357">
    <property type="entry name" value="PPIase_dom_sf"/>
</dbReference>
<evidence type="ECO:0000256" key="1">
    <source>
        <dbReference type="ARBA" id="ARBA00000971"/>
    </source>
</evidence>
<comment type="catalytic activity">
    <reaction evidence="1 5 6">
        <text>[protein]-peptidylproline (omega=180) = [protein]-peptidylproline (omega=0)</text>
        <dbReference type="Rhea" id="RHEA:16237"/>
        <dbReference type="Rhea" id="RHEA-COMP:10747"/>
        <dbReference type="Rhea" id="RHEA-COMP:10748"/>
        <dbReference type="ChEBI" id="CHEBI:83833"/>
        <dbReference type="ChEBI" id="CHEBI:83834"/>
        <dbReference type="EC" id="5.2.1.8"/>
    </reaction>
</comment>
<gene>
    <name evidence="8" type="ORF">GWO68_09005</name>
</gene>
<dbReference type="GO" id="GO:0003755">
    <property type="term" value="F:peptidyl-prolyl cis-trans isomerase activity"/>
    <property type="evidence" value="ECO:0007669"/>
    <property type="project" value="UniProtKB-UniRule"/>
</dbReference>
<reference evidence="8 9" key="1">
    <citation type="submission" date="2020-01" db="EMBL/GenBank/DDBJ databases">
        <authorList>
            <person name="Kim M.K."/>
        </authorList>
    </citation>
    <scope>NUCLEOTIDE SEQUENCE [LARGE SCALE GENOMIC DNA]</scope>
    <source>
        <strain evidence="8 9">BT213</strain>
    </source>
</reference>
<dbReference type="EC" id="5.2.1.8" evidence="6"/>
<name>A0A6B2H9Q3_9BACT</name>
<evidence type="ECO:0000259" key="7">
    <source>
        <dbReference type="PROSITE" id="PS50059"/>
    </source>
</evidence>
<evidence type="ECO:0000313" key="9">
    <source>
        <dbReference type="Proteomes" id="UP000478546"/>
    </source>
</evidence>
<feature type="domain" description="PPIase FKBP-type" evidence="7">
    <location>
        <begin position="92"/>
        <end position="180"/>
    </location>
</feature>
<keyword evidence="9" id="KW-1185">Reference proteome</keyword>
<evidence type="ECO:0000256" key="6">
    <source>
        <dbReference type="RuleBase" id="RU003915"/>
    </source>
</evidence>
<dbReference type="InterPro" id="IPR001179">
    <property type="entry name" value="PPIase_FKBP_dom"/>
</dbReference>
<dbReference type="RefSeq" id="WP_162346122.1">
    <property type="nucleotide sequence ID" value="NZ_JAAEAA010000010.1"/>
</dbReference>
<keyword evidence="4 5" id="KW-0413">Isomerase</keyword>
<dbReference type="SUPFAM" id="SSF54534">
    <property type="entry name" value="FKBP-like"/>
    <property type="match status" value="1"/>
</dbReference>
<evidence type="ECO:0000256" key="5">
    <source>
        <dbReference type="PROSITE-ProRule" id="PRU00277"/>
    </source>
</evidence>
<keyword evidence="3 5" id="KW-0697">Rotamase</keyword>
<dbReference type="Pfam" id="PF00254">
    <property type="entry name" value="FKBP_C"/>
    <property type="match status" value="1"/>
</dbReference>
<accession>A0A6B2H9Q3</accession>
<organism evidence="8 9">
    <name type="scientific">Pontibacter fetidus</name>
    <dbReference type="NCBI Taxonomy" id="2700082"/>
    <lineage>
        <taxon>Bacteria</taxon>
        <taxon>Pseudomonadati</taxon>
        <taxon>Bacteroidota</taxon>
        <taxon>Cytophagia</taxon>
        <taxon>Cytophagales</taxon>
        <taxon>Hymenobacteraceae</taxon>
        <taxon>Pontibacter</taxon>
    </lineage>
</organism>